<dbReference type="GO" id="GO:0004622">
    <property type="term" value="F:phosphatidylcholine lysophospholipase activity"/>
    <property type="evidence" value="ECO:0007669"/>
    <property type="project" value="TreeGrafter"/>
</dbReference>
<dbReference type="OrthoDB" id="10249433at2759"/>
<dbReference type="AlphaFoldDB" id="A0A8S1H4F4"/>
<protein>
    <recommendedName>
        <fullName evidence="2">Serine aminopeptidase S33 domain-containing protein</fullName>
    </recommendedName>
</protein>
<dbReference type="PANTHER" id="PTHR12277:SF194">
    <property type="entry name" value="FI04476P"/>
    <property type="match status" value="1"/>
</dbReference>
<dbReference type="PANTHER" id="PTHR12277">
    <property type="entry name" value="ALPHA/BETA HYDROLASE DOMAIN-CONTAINING PROTEIN"/>
    <property type="match status" value="1"/>
</dbReference>
<dbReference type="Gene3D" id="3.40.50.1820">
    <property type="entry name" value="alpha/beta hydrolase"/>
    <property type="match status" value="1"/>
</dbReference>
<dbReference type="EMBL" id="CAJGYM010000013">
    <property type="protein sequence ID" value="CAD6190053.1"/>
    <property type="molecule type" value="Genomic_DNA"/>
</dbReference>
<dbReference type="Proteomes" id="UP000835052">
    <property type="component" value="Unassembled WGS sequence"/>
</dbReference>
<evidence type="ECO:0000313" key="4">
    <source>
        <dbReference type="Proteomes" id="UP000835052"/>
    </source>
</evidence>
<sequence>MFIEILLGLLRCCIITALIPVIFVVIILPFFSAFFLPTIRSIHILPQFPTTTNDGLWKCVDERSGKIGVWHILPSSLSLHYRKNGIQPSDEEMAEQLARDDNRVILYAHGNSFDRTMEHRVHLYNVLAKLDFHIIAFDYRGYGDSEGSPTEEGIVSDTRTMYEYVKAQVGQKTIFVWGHSMGTGVSTKVVMDLSMEGSPPRGLILESPFNNLHDAIVNHPLFIIFCWMNEFFVQNFLMKPLNRVGLHMETDARIANVTCPILILHAQDDETLPVKLGRRLRDSALTANRTVDYVEFEASRRFGHKYIHKAKELPEVVRSFIRKCDVMAS</sequence>
<gene>
    <name evidence="3" type="ORF">CAUJ_LOCUS5972</name>
</gene>
<dbReference type="InterPro" id="IPR022742">
    <property type="entry name" value="Hydrolase_4"/>
</dbReference>
<reference evidence="3" key="1">
    <citation type="submission" date="2020-10" db="EMBL/GenBank/DDBJ databases">
        <authorList>
            <person name="Kikuchi T."/>
        </authorList>
    </citation>
    <scope>NUCLEOTIDE SEQUENCE</scope>
    <source>
        <strain evidence="3">NKZ352</strain>
    </source>
</reference>
<proteinExistence type="predicted"/>
<dbReference type="SUPFAM" id="SSF53474">
    <property type="entry name" value="alpha/beta-Hydrolases"/>
    <property type="match status" value="1"/>
</dbReference>
<dbReference type="Pfam" id="PF12146">
    <property type="entry name" value="Hydrolase_4"/>
    <property type="match status" value="1"/>
</dbReference>
<evidence type="ECO:0000256" key="1">
    <source>
        <dbReference type="SAM" id="Phobius"/>
    </source>
</evidence>
<comment type="caution">
    <text evidence="3">The sequence shown here is derived from an EMBL/GenBank/DDBJ whole genome shotgun (WGS) entry which is preliminary data.</text>
</comment>
<feature type="domain" description="Serine aminopeptidase S33" evidence="2">
    <location>
        <begin position="105"/>
        <end position="233"/>
    </location>
</feature>
<keyword evidence="4" id="KW-1185">Reference proteome</keyword>
<feature type="transmembrane region" description="Helical" evidence="1">
    <location>
        <begin position="12"/>
        <end position="36"/>
    </location>
</feature>
<dbReference type="InterPro" id="IPR029058">
    <property type="entry name" value="AB_hydrolase_fold"/>
</dbReference>
<dbReference type="GO" id="GO:0047372">
    <property type="term" value="F:monoacylglycerol lipase activity"/>
    <property type="evidence" value="ECO:0007669"/>
    <property type="project" value="TreeGrafter"/>
</dbReference>
<keyword evidence="1" id="KW-0472">Membrane</keyword>
<name>A0A8S1H4F4_9PELO</name>
<dbReference type="GO" id="GO:0006660">
    <property type="term" value="P:phosphatidylserine catabolic process"/>
    <property type="evidence" value="ECO:0007669"/>
    <property type="project" value="TreeGrafter"/>
</dbReference>
<dbReference type="GO" id="GO:0005789">
    <property type="term" value="C:endoplasmic reticulum membrane"/>
    <property type="evidence" value="ECO:0007669"/>
    <property type="project" value="TreeGrafter"/>
</dbReference>
<keyword evidence="1" id="KW-1133">Transmembrane helix</keyword>
<evidence type="ECO:0000259" key="2">
    <source>
        <dbReference type="Pfam" id="PF12146"/>
    </source>
</evidence>
<accession>A0A8S1H4F4</accession>
<organism evidence="3 4">
    <name type="scientific">Caenorhabditis auriculariae</name>
    <dbReference type="NCBI Taxonomy" id="2777116"/>
    <lineage>
        <taxon>Eukaryota</taxon>
        <taxon>Metazoa</taxon>
        <taxon>Ecdysozoa</taxon>
        <taxon>Nematoda</taxon>
        <taxon>Chromadorea</taxon>
        <taxon>Rhabditida</taxon>
        <taxon>Rhabditina</taxon>
        <taxon>Rhabditomorpha</taxon>
        <taxon>Rhabditoidea</taxon>
        <taxon>Rhabditidae</taxon>
        <taxon>Peloderinae</taxon>
        <taxon>Caenorhabditis</taxon>
    </lineage>
</organism>
<evidence type="ECO:0000313" key="3">
    <source>
        <dbReference type="EMBL" id="CAD6190053.1"/>
    </source>
</evidence>
<keyword evidence="1" id="KW-0812">Transmembrane</keyword>
<dbReference type="GO" id="GO:0052651">
    <property type="term" value="P:monoacylglycerol catabolic process"/>
    <property type="evidence" value="ECO:0007669"/>
    <property type="project" value="TreeGrafter"/>
</dbReference>